<keyword evidence="11" id="KW-0472">Membrane</keyword>
<dbReference type="GO" id="GO:0016705">
    <property type="term" value="F:oxidoreductase activity, acting on paired donors, with incorporation or reduction of molecular oxygen"/>
    <property type="evidence" value="ECO:0007669"/>
    <property type="project" value="InterPro"/>
</dbReference>
<dbReference type="InterPro" id="IPR011042">
    <property type="entry name" value="6-blade_b-propeller_TolB-like"/>
</dbReference>
<dbReference type="OrthoDB" id="1372046at2759"/>
<dbReference type="InterPro" id="IPR002401">
    <property type="entry name" value="Cyt_P450_E_grp-I"/>
</dbReference>
<comment type="similarity">
    <text evidence="2">Belongs to the cytochrome P450 family.</text>
</comment>
<gene>
    <name evidence="12" type="ORF">TIS948_LOCUS17387</name>
</gene>
<evidence type="ECO:0000256" key="11">
    <source>
        <dbReference type="SAM" id="Phobius"/>
    </source>
</evidence>
<feature type="transmembrane region" description="Helical" evidence="11">
    <location>
        <begin position="396"/>
        <end position="419"/>
    </location>
</feature>
<keyword evidence="5" id="KW-0677">Repeat</keyword>
<dbReference type="CDD" id="cd05819">
    <property type="entry name" value="NHL"/>
    <property type="match status" value="1"/>
</dbReference>
<dbReference type="Gene3D" id="2.120.10.30">
    <property type="entry name" value="TolB, C-terminal domain"/>
    <property type="match status" value="3"/>
</dbReference>
<comment type="caution">
    <text evidence="12">The sequence shown here is derived from an EMBL/GenBank/DDBJ whole genome shotgun (WGS) entry which is preliminary data.</text>
</comment>
<evidence type="ECO:0008006" key="14">
    <source>
        <dbReference type="Google" id="ProtNLM"/>
    </source>
</evidence>
<protein>
    <recommendedName>
        <fullName evidence="14">Cytochrome P450</fullName>
    </recommendedName>
</protein>
<feature type="repeat" description="NHL" evidence="10">
    <location>
        <begin position="662"/>
        <end position="692"/>
    </location>
</feature>
<dbReference type="SUPFAM" id="SSF48264">
    <property type="entry name" value="Cytochrome P450"/>
    <property type="match status" value="1"/>
</dbReference>
<evidence type="ECO:0000256" key="3">
    <source>
        <dbReference type="ARBA" id="ARBA00022617"/>
    </source>
</evidence>
<dbReference type="InterPro" id="IPR050476">
    <property type="entry name" value="Insect_CytP450_Detox"/>
</dbReference>
<comment type="cofactor">
    <cofactor evidence="1 9">
        <name>heme</name>
        <dbReference type="ChEBI" id="CHEBI:30413"/>
    </cofactor>
</comment>
<evidence type="ECO:0000256" key="2">
    <source>
        <dbReference type="ARBA" id="ARBA00010617"/>
    </source>
</evidence>
<accession>A0A817SFK6</accession>
<evidence type="ECO:0000256" key="6">
    <source>
        <dbReference type="ARBA" id="ARBA00023002"/>
    </source>
</evidence>
<dbReference type="CDD" id="cd00302">
    <property type="entry name" value="cytochrome_P450"/>
    <property type="match status" value="1"/>
</dbReference>
<dbReference type="GO" id="GO:0020037">
    <property type="term" value="F:heme binding"/>
    <property type="evidence" value="ECO:0007669"/>
    <property type="project" value="InterPro"/>
</dbReference>
<dbReference type="GO" id="GO:0004497">
    <property type="term" value="F:monooxygenase activity"/>
    <property type="evidence" value="ECO:0007669"/>
    <property type="project" value="UniProtKB-KW"/>
</dbReference>
<evidence type="ECO:0000256" key="7">
    <source>
        <dbReference type="ARBA" id="ARBA00023004"/>
    </source>
</evidence>
<sequence length="743" mass="83118">MAMLFIGPKFKRHTTIISPLFRRAKISAHADTIIDCTDKLLNRWRNYNNNPTDIHLNLIEQSQQLLLTILGFVAFDYDLQTLDEEDRSNENELTHALCINFKTSIFVARLPMFIARIYFVLNYEYRQARMTIDLYLQQMIDQELRETAVTRTQRRKTSLIASLVASLQEDELFEATKSEEHKKGLSQIEVMGEMLALLSAGYSPTSAALVWFMHLMSKYPQVQSKLKNELVEYNLQRLSVEQIDSLTYLDCVIRELFRFVPPIVGTLRTLTADDRLSATGVQLSKGDQVFIPFYNLGRDSRYWSGSFDLDQFHPERFLIESNMNSNKTASIAFGGGHRQCIGQDFARLELKAICVRLMQHMSFGDGGPDVNESGYKQTDTILPKHIGCTINGVHRFIIAIILLLIISGIILIAVLVPVLTKFGSGTKTELPTTHVLRWKSNGITVAGLTGLQGNTSYQLMQPKKVFWKRPNILYIADYQNNRVQRYEIGSSSGTTVAGDGSFGSSLNQLYYPSYVTIDSNDEIIVADTYNNRVQLWSTGSTSGIKIAGTGVAGNSLNQLQLPTGVSYDSNSNTLYIADYTNDRVMRYLYGASNGTIAAGGNGFGITNIKLWRPAGLYFDSFSNNLLIANANAQTIVQWPLNASNWTLVAGCAGTSGNNATLLNYPMDVVLDPMGNIYVADRNNHRIQLFMNGQTQGITIAGVTSMFGSNDTLLNLPFGVTLDNQLNLYVADTGNHRIQQFLRY</sequence>
<dbReference type="PROSITE" id="PS51125">
    <property type="entry name" value="NHL"/>
    <property type="match status" value="3"/>
</dbReference>
<dbReference type="GO" id="GO:0005506">
    <property type="term" value="F:iron ion binding"/>
    <property type="evidence" value="ECO:0007669"/>
    <property type="project" value="InterPro"/>
</dbReference>
<dbReference type="InterPro" id="IPR036396">
    <property type="entry name" value="Cyt_P450_sf"/>
</dbReference>
<evidence type="ECO:0000256" key="4">
    <source>
        <dbReference type="ARBA" id="ARBA00022723"/>
    </source>
</evidence>
<evidence type="ECO:0000256" key="8">
    <source>
        <dbReference type="ARBA" id="ARBA00023033"/>
    </source>
</evidence>
<keyword evidence="8" id="KW-0503">Monooxygenase</keyword>
<keyword evidence="7 9" id="KW-0408">Iron</keyword>
<dbReference type="SUPFAM" id="SSF101898">
    <property type="entry name" value="NHL repeat"/>
    <property type="match status" value="1"/>
</dbReference>
<organism evidence="12 13">
    <name type="scientific">Rotaria socialis</name>
    <dbReference type="NCBI Taxonomy" id="392032"/>
    <lineage>
        <taxon>Eukaryota</taxon>
        <taxon>Metazoa</taxon>
        <taxon>Spiralia</taxon>
        <taxon>Gnathifera</taxon>
        <taxon>Rotifera</taxon>
        <taxon>Eurotatoria</taxon>
        <taxon>Bdelloidea</taxon>
        <taxon>Philodinida</taxon>
        <taxon>Philodinidae</taxon>
        <taxon>Rotaria</taxon>
    </lineage>
</organism>
<dbReference type="PRINTS" id="PR00385">
    <property type="entry name" value="P450"/>
</dbReference>
<keyword evidence="3 9" id="KW-0349">Heme</keyword>
<evidence type="ECO:0000313" key="13">
    <source>
        <dbReference type="Proteomes" id="UP000663825"/>
    </source>
</evidence>
<dbReference type="Proteomes" id="UP000663825">
    <property type="component" value="Unassembled WGS sequence"/>
</dbReference>
<evidence type="ECO:0000313" key="12">
    <source>
        <dbReference type="EMBL" id="CAF3288794.1"/>
    </source>
</evidence>
<keyword evidence="11" id="KW-1133">Transmembrane helix</keyword>
<feature type="repeat" description="NHL" evidence="10">
    <location>
        <begin position="500"/>
        <end position="539"/>
    </location>
</feature>
<dbReference type="InterPro" id="IPR017972">
    <property type="entry name" value="Cyt_P450_CS"/>
</dbReference>
<dbReference type="AlphaFoldDB" id="A0A817SFK6"/>
<dbReference type="Pfam" id="PF00067">
    <property type="entry name" value="p450"/>
    <property type="match status" value="1"/>
</dbReference>
<feature type="repeat" description="NHL" evidence="10">
    <location>
        <begin position="706"/>
        <end position="740"/>
    </location>
</feature>
<dbReference type="PROSITE" id="PS00086">
    <property type="entry name" value="CYTOCHROME_P450"/>
    <property type="match status" value="1"/>
</dbReference>
<name>A0A817SFK6_9BILA</name>
<keyword evidence="4 9" id="KW-0479">Metal-binding</keyword>
<dbReference type="InterPro" id="IPR001128">
    <property type="entry name" value="Cyt_P450"/>
</dbReference>
<feature type="binding site" description="axial binding residue" evidence="9">
    <location>
        <position position="340"/>
    </location>
    <ligand>
        <name>heme</name>
        <dbReference type="ChEBI" id="CHEBI:30413"/>
    </ligand>
    <ligandPart>
        <name>Fe</name>
        <dbReference type="ChEBI" id="CHEBI:18248"/>
    </ligandPart>
</feature>
<dbReference type="InterPro" id="IPR001258">
    <property type="entry name" value="NHL_repeat"/>
</dbReference>
<keyword evidence="6" id="KW-0560">Oxidoreductase</keyword>
<keyword evidence="11" id="KW-0812">Transmembrane</keyword>
<evidence type="ECO:0000256" key="10">
    <source>
        <dbReference type="PROSITE-ProRule" id="PRU00504"/>
    </source>
</evidence>
<dbReference type="PRINTS" id="PR00463">
    <property type="entry name" value="EP450I"/>
</dbReference>
<evidence type="ECO:0000256" key="9">
    <source>
        <dbReference type="PIRSR" id="PIRSR602401-1"/>
    </source>
</evidence>
<evidence type="ECO:0000256" key="1">
    <source>
        <dbReference type="ARBA" id="ARBA00001971"/>
    </source>
</evidence>
<evidence type="ECO:0000256" key="5">
    <source>
        <dbReference type="ARBA" id="ARBA00022737"/>
    </source>
</evidence>
<dbReference type="PANTHER" id="PTHR24292:SF102">
    <property type="entry name" value="CYTOCHROME P450 FAMILY-RELATED"/>
    <property type="match status" value="1"/>
</dbReference>
<proteinExistence type="inferred from homology"/>
<dbReference type="Gene3D" id="1.10.630.10">
    <property type="entry name" value="Cytochrome P450"/>
    <property type="match status" value="1"/>
</dbReference>
<dbReference type="PANTHER" id="PTHR24292">
    <property type="entry name" value="CYTOCHROME P450"/>
    <property type="match status" value="1"/>
</dbReference>
<dbReference type="Pfam" id="PF01436">
    <property type="entry name" value="NHL"/>
    <property type="match status" value="3"/>
</dbReference>
<reference evidence="12" key="1">
    <citation type="submission" date="2021-02" db="EMBL/GenBank/DDBJ databases">
        <authorList>
            <person name="Nowell W R."/>
        </authorList>
    </citation>
    <scope>NUCLEOTIDE SEQUENCE</scope>
</reference>
<dbReference type="EMBL" id="CAJNXB010002947">
    <property type="protein sequence ID" value="CAF3288794.1"/>
    <property type="molecule type" value="Genomic_DNA"/>
</dbReference>